<gene>
    <name evidence="1" type="ORF">IFR04_010822</name>
</gene>
<evidence type="ECO:0000313" key="1">
    <source>
        <dbReference type="EMBL" id="KAG4416059.1"/>
    </source>
</evidence>
<protein>
    <submittedName>
        <fullName evidence="1">Uncharacterized protein</fullName>
    </submittedName>
</protein>
<keyword evidence="2" id="KW-1185">Reference proteome</keyword>
<dbReference type="AlphaFoldDB" id="A0A8H7T6J5"/>
<dbReference type="Proteomes" id="UP000664132">
    <property type="component" value="Unassembled WGS sequence"/>
</dbReference>
<accession>A0A8H7T6J5</accession>
<comment type="caution">
    <text evidence="1">The sequence shown here is derived from an EMBL/GenBank/DDBJ whole genome shotgun (WGS) entry which is preliminary data.</text>
</comment>
<reference evidence="1" key="1">
    <citation type="submission" date="2021-02" db="EMBL/GenBank/DDBJ databases">
        <title>Genome sequence Cadophora malorum strain M34.</title>
        <authorList>
            <person name="Stefanovic E."/>
            <person name="Vu D."/>
            <person name="Scully C."/>
            <person name="Dijksterhuis J."/>
            <person name="Roader J."/>
            <person name="Houbraken J."/>
        </authorList>
    </citation>
    <scope>NUCLEOTIDE SEQUENCE</scope>
    <source>
        <strain evidence="1">M34</strain>
    </source>
</reference>
<dbReference type="EMBL" id="JAFJYH010000199">
    <property type="protein sequence ID" value="KAG4416059.1"/>
    <property type="molecule type" value="Genomic_DNA"/>
</dbReference>
<evidence type="ECO:0000313" key="2">
    <source>
        <dbReference type="Proteomes" id="UP000664132"/>
    </source>
</evidence>
<name>A0A8H7T6J5_9HELO</name>
<organism evidence="1 2">
    <name type="scientific">Cadophora malorum</name>
    <dbReference type="NCBI Taxonomy" id="108018"/>
    <lineage>
        <taxon>Eukaryota</taxon>
        <taxon>Fungi</taxon>
        <taxon>Dikarya</taxon>
        <taxon>Ascomycota</taxon>
        <taxon>Pezizomycotina</taxon>
        <taxon>Leotiomycetes</taxon>
        <taxon>Helotiales</taxon>
        <taxon>Ploettnerulaceae</taxon>
        <taxon>Cadophora</taxon>
    </lineage>
</organism>
<sequence>MPNFNKGLSMCAEMYRMMMWFVITRKRELANPLGMVEEWKVVGEHGRGRFEGEGLRRGMEGWTEKESYVVVDLARTVETIDWIDEGRVREVALDFKVTHWCWSRRS</sequence>
<proteinExistence type="predicted"/>